<evidence type="ECO:0000313" key="2">
    <source>
        <dbReference type="EMBL" id="GAX88356.1"/>
    </source>
</evidence>
<dbReference type="Proteomes" id="UP000217944">
    <property type="component" value="Unassembled WGS sequence"/>
</dbReference>
<reference evidence="2 3" key="1">
    <citation type="journal article" date="2017" name="Syst. Appl. Microbiol.">
        <title>Lebetimonas natsushimae sp. nov., a novel strictly anaerobic, moderately thermophilic chemoautotroph isolated from a deep-sea hydrothermal vent polychaete nest in the Mid-Okinawa Trough.</title>
        <authorList>
            <person name="Nagata R."/>
            <person name="Takaki Y."/>
            <person name="Tame A."/>
            <person name="Nunoura T."/>
            <person name="Muto H."/>
            <person name="Mino S."/>
            <person name="Sawayama S."/>
            <person name="Takai K."/>
            <person name="Nakagawa S."/>
        </authorList>
    </citation>
    <scope>NUCLEOTIDE SEQUENCE [LARGE SCALE GENOMIC DNA]</scope>
    <source>
        <strain evidence="2 3">HS1857</strain>
    </source>
</reference>
<keyword evidence="1" id="KW-0175">Coiled coil</keyword>
<protein>
    <submittedName>
        <fullName evidence="2">Uncharacterized protein</fullName>
    </submittedName>
</protein>
<gene>
    <name evidence="2" type="ORF">LNAT_P1652</name>
</gene>
<evidence type="ECO:0000313" key="3">
    <source>
        <dbReference type="Proteomes" id="UP000217944"/>
    </source>
</evidence>
<comment type="caution">
    <text evidence="2">The sequence shown here is derived from an EMBL/GenBank/DDBJ whole genome shotgun (WGS) entry which is preliminary data.</text>
</comment>
<keyword evidence="3" id="KW-1185">Reference proteome</keyword>
<dbReference type="EMBL" id="BDME01000007">
    <property type="protein sequence ID" value="GAX88356.1"/>
    <property type="molecule type" value="Genomic_DNA"/>
</dbReference>
<proteinExistence type="predicted"/>
<sequence length="129" mass="15333">MNLSKLSLSELKELLEEVKAEIKKRKSYWFSFKTPKCFNPAKHGPAYIAKLYLVDDRIEREFFLDNGKEWCKKKKYYKTSWDIELNEGDVIECRLQEGGKFDKREWYTVENGELLPLSDLSEAIEKLKN</sequence>
<accession>A0A292YHB2</accession>
<feature type="coiled-coil region" evidence="1">
    <location>
        <begin position="1"/>
        <end position="28"/>
    </location>
</feature>
<organism evidence="2 3">
    <name type="scientific">Lebetimonas natsushimae</name>
    <dbReference type="NCBI Taxonomy" id="1936991"/>
    <lineage>
        <taxon>Bacteria</taxon>
        <taxon>Pseudomonadati</taxon>
        <taxon>Campylobacterota</taxon>
        <taxon>Epsilonproteobacteria</taxon>
        <taxon>Nautiliales</taxon>
        <taxon>Nautiliaceae</taxon>
        <taxon>Lebetimonas</taxon>
    </lineage>
</organism>
<dbReference type="RefSeq" id="WP_096260181.1">
    <property type="nucleotide sequence ID" value="NZ_BDME01000007.1"/>
</dbReference>
<evidence type="ECO:0000256" key="1">
    <source>
        <dbReference type="SAM" id="Coils"/>
    </source>
</evidence>
<dbReference type="AlphaFoldDB" id="A0A292YHB2"/>
<name>A0A292YHB2_9BACT</name>
<dbReference type="OrthoDB" id="5372801at2"/>